<evidence type="ECO:0000259" key="1">
    <source>
        <dbReference type="Pfam" id="PF14090"/>
    </source>
</evidence>
<evidence type="ECO:0000313" key="2">
    <source>
        <dbReference type="EMBL" id="SVE51022.1"/>
    </source>
</evidence>
<gene>
    <name evidence="2" type="ORF">METZ01_LOCUS503876</name>
</gene>
<dbReference type="Pfam" id="PF14090">
    <property type="entry name" value="HTH_39"/>
    <property type="match status" value="1"/>
</dbReference>
<name>A0A383E2G5_9ZZZZ</name>
<dbReference type="AlphaFoldDB" id="A0A383E2G5"/>
<protein>
    <recommendedName>
        <fullName evidence="1">Winged helix-turn-helix domain-containing protein</fullName>
    </recommendedName>
</protein>
<feature type="domain" description="Winged helix-turn-helix" evidence="1">
    <location>
        <begin position="8"/>
        <end position="54"/>
    </location>
</feature>
<dbReference type="EMBL" id="UINC01222298">
    <property type="protein sequence ID" value="SVE51022.1"/>
    <property type="molecule type" value="Genomic_DNA"/>
</dbReference>
<proteinExistence type="predicted"/>
<sequence length="89" mass="10128">MAYTKLTKKQKVLNLLSKGRPVTWTSLRKRFDLTSPRAMIDQLRTEGHMVYINTTPTGTSYRLGRPTKAIITAGLTSLYGEQKYAYSNQ</sequence>
<accession>A0A383E2G5</accession>
<dbReference type="InterPro" id="IPR055245">
    <property type="entry name" value="HTH_proteobacteria"/>
</dbReference>
<reference evidence="2" key="1">
    <citation type="submission" date="2018-05" db="EMBL/GenBank/DDBJ databases">
        <authorList>
            <person name="Lanie J.A."/>
            <person name="Ng W.-L."/>
            <person name="Kazmierczak K.M."/>
            <person name="Andrzejewski T.M."/>
            <person name="Davidsen T.M."/>
            <person name="Wayne K.J."/>
            <person name="Tettelin H."/>
            <person name="Glass J.I."/>
            <person name="Rusch D."/>
            <person name="Podicherti R."/>
            <person name="Tsui H.-C.T."/>
            <person name="Winkler M.E."/>
        </authorList>
    </citation>
    <scope>NUCLEOTIDE SEQUENCE</scope>
</reference>
<organism evidence="2">
    <name type="scientific">marine metagenome</name>
    <dbReference type="NCBI Taxonomy" id="408172"/>
    <lineage>
        <taxon>unclassified sequences</taxon>
        <taxon>metagenomes</taxon>
        <taxon>ecological metagenomes</taxon>
    </lineage>
</organism>